<dbReference type="PANTHER" id="PTHR47630">
    <property type="entry name" value="NUCLEAR HORMONE RECEPTOR FAMILY-RELATED-RELATED"/>
    <property type="match status" value="1"/>
</dbReference>
<evidence type="ECO:0000313" key="11">
    <source>
        <dbReference type="EMBL" id="CAD6197836.1"/>
    </source>
</evidence>
<dbReference type="SUPFAM" id="SSF57716">
    <property type="entry name" value="Glucocorticoid receptor-like (DNA-binding domain)"/>
    <property type="match status" value="1"/>
</dbReference>
<dbReference type="GO" id="GO:0008270">
    <property type="term" value="F:zinc ion binding"/>
    <property type="evidence" value="ECO:0007669"/>
    <property type="project" value="UniProtKB-KW"/>
</dbReference>
<dbReference type="AlphaFoldDB" id="A0A8S1HPA4"/>
<evidence type="ECO:0000313" key="12">
    <source>
        <dbReference type="Proteomes" id="UP000835052"/>
    </source>
</evidence>
<evidence type="ECO:0000256" key="2">
    <source>
        <dbReference type="ARBA" id="ARBA00022771"/>
    </source>
</evidence>
<keyword evidence="7" id="KW-0675">Receptor</keyword>
<dbReference type="GO" id="GO:0043565">
    <property type="term" value="F:sequence-specific DNA binding"/>
    <property type="evidence" value="ECO:0007669"/>
    <property type="project" value="InterPro"/>
</dbReference>
<evidence type="ECO:0000256" key="3">
    <source>
        <dbReference type="ARBA" id="ARBA00022833"/>
    </source>
</evidence>
<evidence type="ECO:0000256" key="9">
    <source>
        <dbReference type="SAM" id="MobiDB-lite"/>
    </source>
</evidence>
<dbReference type="OrthoDB" id="5774777at2759"/>
<accession>A0A8S1HPA4</accession>
<protein>
    <recommendedName>
        <fullName evidence="10">Nuclear receptor domain-containing protein</fullName>
    </recommendedName>
</protein>
<dbReference type="Pfam" id="PF00105">
    <property type="entry name" value="zf-C4"/>
    <property type="match status" value="1"/>
</dbReference>
<organism evidence="11 12">
    <name type="scientific">Caenorhabditis auriculariae</name>
    <dbReference type="NCBI Taxonomy" id="2777116"/>
    <lineage>
        <taxon>Eukaryota</taxon>
        <taxon>Metazoa</taxon>
        <taxon>Ecdysozoa</taxon>
        <taxon>Nematoda</taxon>
        <taxon>Chromadorea</taxon>
        <taxon>Rhabditida</taxon>
        <taxon>Rhabditina</taxon>
        <taxon>Rhabditomorpha</taxon>
        <taxon>Rhabditoidea</taxon>
        <taxon>Rhabditidae</taxon>
        <taxon>Peloderinae</taxon>
        <taxon>Caenorhabditis</taxon>
    </lineage>
</organism>
<reference evidence="11" key="1">
    <citation type="submission" date="2020-10" db="EMBL/GenBank/DDBJ databases">
        <authorList>
            <person name="Kikuchi T."/>
        </authorList>
    </citation>
    <scope>NUCLEOTIDE SEQUENCE</scope>
    <source>
        <strain evidence="11">NKZ352</strain>
    </source>
</reference>
<evidence type="ECO:0000256" key="7">
    <source>
        <dbReference type="ARBA" id="ARBA00023170"/>
    </source>
</evidence>
<comment type="caution">
    <text evidence="11">The sequence shown here is derived from an EMBL/GenBank/DDBJ whole genome shotgun (WGS) entry which is preliminary data.</text>
</comment>
<dbReference type="Gene3D" id="3.30.50.10">
    <property type="entry name" value="Erythroid Transcription Factor GATA-1, subunit A"/>
    <property type="match status" value="1"/>
</dbReference>
<dbReference type="PROSITE" id="PS51030">
    <property type="entry name" value="NUCLEAR_REC_DBD_2"/>
    <property type="match status" value="1"/>
</dbReference>
<evidence type="ECO:0000256" key="6">
    <source>
        <dbReference type="ARBA" id="ARBA00023163"/>
    </source>
</evidence>
<dbReference type="Proteomes" id="UP000835052">
    <property type="component" value="Unassembled WGS sequence"/>
</dbReference>
<keyword evidence="2" id="KW-0863">Zinc-finger</keyword>
<keyword evidence="4" id="KW-0805">Transcription regulation</keyword>
<feature type="domain" description="Nuclear receptor" evidence="10">
    <location>
        <begin position="73"/>
        <end position="110"/>
    </location>
</feature>
<keyword evidence="3" id="KW-0862">Zinc</keyword>
<gene>
    <name evidence="11" type="ORF">CAUJ_LOCUS13743</name>
</gene>
<name>A0A8S1HPA4_9PELO</name>
<keyword evidence="1" id="KW-0479">Metal-binding</keyword>
<dbReference type="GO" id="GO:0003700">
    <property type="term" value="F:DNA-binding transcription factor activity"/>
    <property type="evidence" value="ECO:0007669"/>
    <property type="project" value="InterPro"/>
</dbReference>
<proteinExistence type="predicted"/>
<evidence type="ECO:0000259" key="10">
    <source>
        <dbReference type="PROSITE" id="PS51030"/>
    </source>
</evidence>
<keyword evidence="12" id="KW-1185">Reference proteome</keyword>
<keyword evidence="6" id="KW-0804">Transcription</keyword>
<dbReference type="EMBL" id="CAJGYM010000106">
    <property type="protein sequence ID" value="CAD6197836.1"/>
    <property type="molecule type" value="Genomic_DNA"/>
</dbReference>
<evidence type="ECO:0000256" key="1">
    <source>
        <dbReference type="ARBA" id="ARBA00022723"/>
    </source>
</evidence>
<evidence type="ECO:0000256" key="8">
    <source>
        <dbReference type="ARBA" id="ARBA00023242"/>
    </source>
</evidence>
<dbReference type="InterPro" id="IPR052499">
    <property type="entry name" value="C.elegans_NHRs"/>
</dbReference>
<dbReference type="InterPro" id="IPR001628">
    <property type="entry name" value="Znf_hrmn_rcpt"/>
</dbReference>
<evidence type="ECO:0000256" key="4">
    <source>
        <dbReference type="ARBA" id="ARBA00023015"/>
    </source>
</evidence>
<keyword evidence="8" id="KW-0539">Nucleus</keyword>
<feature type="region of interest" description="Disordered" evidence="9">
    <location>
        <begin position="39"/>
        <end position="67"/>
    </location>
</feature>
<dbReference type="InterPro" id="IPR013088">
    <property type="entry name" value="Znf_NHR/GATA"/>
</dbReference>
<dbReference type="PRINTS" id="PR00047">
    <property type="entry name" value="STROIDFINGER"/>
</dbReference>
<dbReference type="SMART" id="SM00399">
    <property type="entry name" value="ZnF_C4"/>
    <property type="match status" value="1"/>
</dbReference>
<keyword evidence="5" id="KW-0238">DNA-binding</keyword>
<sequence length="110" mass="11724">MFSTLPPNTIDDLLRQSTAIHELATRFAPTLLAMEQPKLSHLGSGPSTSSGHGLGPGPLQSCGRGRRKTSTNNLICVVCGDQAFGKHYGVNACNGCKGFFSQKVKIFFSI</sequence>
<dbReference type="PANTHER" id="PTHR47630:SF4">
    <property type="entry name" value="NUCLEAR HORMONE RECEPTOR FAMILY MEMBER NHR-62"/>
    <property type="match status" value="1"/>
</dbReference>
<evidence type="ECO:0000256" key="5">
    <source>
        <dbReference type="ARBA" id="ARBA00023125"/>
    </source>
</evidence>